<comment type="caution">
    <text evidence="2">The sequence shown here is derived from an EMBL/GenBank/DDBJ whole genome shotgun (WGS) entry which is preliminary data.</text>
</comment>
<keyword evidence="3" id="KW-1185">Reference proteome</keyword>
<dbReference type="Proteomes" id="UP001215280">
    <property type="component" value="Unassembled WGS sequence"/>
</dbReference>
<sequence length="224" mass="25287">MTTASVASEDIFSRSFGTPNDLSLRTLAYNSNHTALKRVTACYFRLDIPDVDSFFLEAHTVRHYIDYSNALVSGDDIHELMPAFYNIFAQETNKHNNSDYFWTYFLDGKIIWKEGSLPPTAEAFCVHDHEILERPMLGVNEVAVTRDYFDNAQRLVELKCRRELKTRRPGLRNPAPDLTSKDTMERFTKKRKALEAAAEEAAAKKLKANDGAGPSGSGGDQNMN</sequence>
<feature type="region of interest" description="Disordered" evidence="1">
    <location>
        <begin position="167"/>
        <end position="186"/>
    </location>
</feature>
<organism evidence="2 3">
    <name type="scientific">Mycena maculata</name>
    <dbReference type="NCBI Taxonomy" id="230809"/>
    <lineage>
        <taxon>Eukaryota</taxon>
        <taxon>Fungi</taxon>
        <taxon>Dikarya</taxon>
        <taxon>Basidiomycota</taxon>
        <taxon>Agaricomycotina</taxon>
        <taxon>Agaricomycetes</taxon>
        <taxon>Agaricomycetidae</taxon>
        <taxon>Agaricales</taxon>
        <taxon>Marasmiineae</taxon>
        <taxon>Mycenaceae</taxon>
        <taxon>Mycena</taxon>
    </lineage>
</organism>
<feature type="compositionally biased region" description="Gly residues" evidence="1">
    <location>
        <begin position="213"/>
        <end position="224"/>
    </location>
</feature>
<proteinExistence type="predicted"/>
<protein>
    <submittedName>
        <fullName evidence="2">Uncharacterized protein</fullName>
    </submittedName>
</protein>
<dbReference type="AlphaFoldDB" id="A0AAD7I569"/>
<dbReference type="EMBL" id="JARJLG010000159">
    <property type="protein sequence ID" value="KAJ7734732.1"/>
    <property type="molecule type" value="Genomic_DNA"/>
</dbReference>
<evidence type="ECO:0000256" key="1">
    <source>
        <dbReference type="SAM" id="MobiDB-lite"/>
    </source>
</evidence>
<evidence type="ECO:0000313" key="2">
    <source>
        <dbReference type="EMBL" id="KAJ7734732.1"/>
    </source>
</evidence>
<evidence type="ECO:0000313" key="3">
    <source>
        <dbReference type="Proteomes" id="UP001215280"/>
    </source>
</evidence>
<reference evidence="2" key="1">
    <citation type="submission" date="2023-03" db="EMBL/GenBank/DDBJ databases">
        <title>Massive genome expansion in bonnet fungi (Mycena s.s.) driven by repeated elements and novel gene families across ecological guilds.</title>
        <authorList>
            <consortium name="Lawrence Berkeley National Laboratory"/>
            <person name="Harder C.B."/>
            <person name="Miyauchi S."/>
            <person name="Viragh M."/>
            <person name="Kuo A."/>
            <person name="Thoen E."/>
            <person name="Andreopoulos B."/>
            <person name="Lu D."/>
            <person name="Skrede I."/>
            <person name="Drula E."/>
            <person name="Henrissat B."/>
            <person name="Morin E."/>
            <person name="Kohler A."/>
            <person name="Barry K."/>
            <person name="LaButti K."/>
            <person name="Morin E."/>
            <person name="Salamov A."/>
            <person name="Lipzen A."/>
            <person name="Mereny Z."/>
            <person name="Hegedus B."/>
            <person name="Baldrian P."/>
            <person name="Stursova M."/>
            <person name="Weitz H."/>
            <person name="Taylor A."/>
            <person name="Grigoriev I.V."/>
            <person name="Nagy L.G."/>
            <person name="Martin F."/>
            <person name="Kauserud H."/>
        </authorList>
    </citation>
    <scope>NUCLEOTIDE SEQUENCE</scope>
    <source>
        <strain evidence="2">CBHHK188m</strain>
    </source>
</reference>
<accession>A0AAD7I569</accession>
<gene>
    <name evidence="2" type="ORF">DFH07DRAFT_780185</name>
</gene>
<feature type="region of interest" description="Disordered" evidence="1">
    <location>
        <begin position="198"/>
        <end position="224"/>
    </location>
</feature>
<name>A0AAD7I569_9AGAR</name>